<protein>
    <recommendedName>
        <fullName evidence="2">DUF932 domain-containing protein</fullName>
    </recommendedName>
</protein>
<sequence>MSLMLHCGASEVKLHELKDIPITPRVYRYVGKDGTPRVLERSDKWAGIQHYDFADAVINTCNDMGMPIDHNRSRWGVSENGADLFACMKFQTEVEGRPTVIAKYFTDEVEPTMGLRHSNISRFAAKATIGGGCFVCDNLIITGEVAFNKKHTTGNVASIKVIIGEGLIKYLDAMPTVNELVRNLQHKYISQAELADTYLRAARTKLMPWSHIGEVDKYWVTPTHDTFAKQENGWRLYNAFNTVAKKYNPARQFDVIGKLHNVILPQEEELYASNT</sequence>
<evidence type="ECO:0008006" key="2">
    <source>
        <dbReference type="Google" id="ProtNLM"/>
    </source>
</evidence>
<accession>A0A381VNB3</accession>
<evidence type="ECO:0000313" key="1">
    <source>
        <dbReference type="EMBL" id="SVA41825.1"/>
    </source>
</evidence>
<organism evidence="1">
    <name type="scientific">marine metagenome</name>
    <dbReference type="NCBI Taxonomy" id="408172"/>
    <lineage>
        <taxon>unclassified sequences</taxon>
        <taxon>metagenomes</taxon>
        <taxon>ecological metagenomes</taxon>
    </lineage>
</organism>
<dbReference type="EMBL" id="UINC01009323">
    <property type="protein sequence ID" value="SVA41825.1"/>
    <property type="molecule type" value="Genomic_DNA"/>
</dbReference>
<gene>
    <name evidence="1" type="ORF">METZ01_LOCUS94679</name>
</gene>
<name>A0A381VNB3_9ZZZZ</name>
<dbReference type="AlphaFoldDB" id="A0A381VNB3"/>
<proteinExistence type="predicted"/>
<reference evidence="1" key="1">
    <citation type="submission" date="2018-05" db="EMBL/GenBank/DDBJ databases">
        <authorList>
            <person name="Lanie J.A."/>
            <person name="Ng W.-L."/>
            <person name="Kazmierczak K.M."/>
            <person name="Andrzejewski T.M."/>
            <person name="Davidsen T.M."/>
            <person name="Wayne K.J."/>
            <person name="Tettelin H."/>
            <person name="Glass J.I."/>
            <person name="Rusch D."/>
            <person name="Podicherti R."/>
            <person name="Tsui H.-C.T."/>
            <person name="Winkler M.E."/>
        </authorList>
    </citation>
    <scope>NUCLEOTIDE SEQUENCE</scope>
</reference>